<dbReference type="EMBL" id="FXTH01000005">
    <property type="protein sequence ID" value="SMO56907.1"/>
    <property type="molecule type" value="Genomic_DNA"/>
</dbReference>
<dbReference type="RefSeq" id="WP_142713990.1">
    <property type="nucleotide sequence ID" value="NZ_FXTH01000005.1"/>
</dbReference>
<reference evidence="2 3" key="1">
    <citation type="submission" date="2017-05" db="EMBL/GenBank/DDBJ databases">
        <authorList>
            <person name="Varghese N."/>
            <person name="Submissions S."/>
        </authorList>
    </citation>
    <scope>NUCLEOTIDE SEQUENCE [LARGE SCALE GENOMIC DNA]</scope>
    <source>
        <strain evidence="2 3">DSM 21194</strain>
    </source>
</reference>
<keyword evidence="3" id="KW-1185">Reference proteome</keyword>
<gene>
    <name evidence="2" type="ORF">SAMN06265218_105245</name>
</gene>
<proteinExistence type="predicted"/>
<feature type="compositionally biased region" description="Low complexity" evidence="1">
    <location>
        <begin position="20"/>
        <end position="37"/>
    </location>
</feature>
<protein>
    <recommendedName>
        <fullName evidence="4">Ribbon-helix-helix protein, copG family</fullName>
    </recommendedName>
</protein>
<dbReference type="AlphaFoldDB" id="A0A521CBU0"/>
<dbReference type="Proteomes" id="UP000317593">
    <property type="component" value="Unassembled WGS sequence"/>
</dbReference>
<feature type="region of interest" description="Disordered" evidence="1">
    <location>
        <begin position="17"/>
        <end position="37"/>
    </location>
</feature>
<name>A0A521CBU0_9BACT</name>
<evidence type="ECO:0008006" key="4">
    <source>
        <dbReference type="Google" id="ProtNLM"/>
    </source>
</evidence>
<evidence type="ECO:0000313" key="3">
    <source>
        <dbReference type="Proteomes" id="UP000317593"/>
    </source>
</evidence>
<accession>A0A521CBU0</accession>
<dbReference type="OrthoDB" id="1534020at2"/>
<evidence type="ECO:0000313" key="2">
    <source>
        <dbReference type="EMBL" id="SMO56907.1"/>
    </source>
</evidence>
<organism evidence="2 3">
    <name type="scientific">Fodinibius sediminis</name>
    <dbReference type="NCBI Taxonomy" id="1214077"/>
    <lineage>
        <taxon>Bacteria</taxon>
        <taxon>Pseudomonadati</taxon>
        <taxon>Balneolota</taxon>
        <taxon>Balneolia</taxon>
        <taxon>Balneolales</taxon>
        <taxon>Balneolaceae</taxon>
        <taxon>Fodinibius</taxon>
    </lineage>
</organism>
<evidence type="ECO:0000256" key="1">
    <source>
        <dbReference type="SAM" id="MobiDB-lite"/>
    </source>
</evidence>
<sequence length="95" mass="11046">MADDEFNIDELISSDDVAGSNTRKTNNTSTTDNSDSSLHPFSVRLDQEYVDIIKALAWWKRISQREFIENCINYSLEKMDEDHLETILNRFNKEG</sequence>